<feature type="transmembrane region" description="Helical" evidence="1">
    <location>
        <begin position="38"/>
        <end position="58"/>
    </location>
</feature>
<dbReference type="InterPro" id="IPR025178">
    <property type="entry name" value="Lnb_N"/>
</dbReference>
<dbReference type="Proteomes" id="UP001221909">
    <property type="component" value="Unassembled WGS sequence"/>
</dbReference>
<keyword evidence="1" id="KW-0472">Membrane</keyword>
<protein>
    <submittedName>
        <fullName evidence="3">DUF4105 domain-containing protein</fullName>
    </submittedName>
</protein>
<dbReference type="Pfam" id="PF13387">
    <property type="entry name" value="Lnb_N"/>
    <property type="match status" value="1"/>
</dbReference>
<organism evidence="3 4">
    <name type="scientific">Mannheimia cairinae</name>
    <dbReference type="NCBI Taxonomy" id="3025936"/>
    <lineage>
        <taxon>Bacteria</taxon>
        <taxon>Pseudomonadati</taxon>
        <taxon>Pseudomonadota</taxon>
        <taxon>Gammaproteobacteria</taxon>
        <taxon>Pasteurellales</taxon>
        <taxon>Pasteurellaceae</taxon>
        <taxon>Mannheimia</taxon>
    </lineage>
</organism>
<reference evidence="3 4" key="1">
    <citation type="submission" date="2023-02" db="EMBL/GenBank/DDBJ databases">
        <title>Mannheimia cairiniae sp. nov., a novel species of Mannheimia obtained from moscovy ducks (Cairina moschata) and reclassification of Mannheimia ovis as heterotypic synonym of Mannheimia pernigra.</title>
        <authorList>
            <person name="Christensen H."/>
        </authorList>
    </citation>
    <scope>NUCLEOTIDE SEQUENCE [LARGE SCALE GENOMIC DNA]</scope>
    <source>
        <strain evidence="3 4">AT1</strain>
    </source>
</reference>
<sequence length="342" mass="40088">MKRKFFYWLIQVTCGVFVVASNIWLSLALWVHKPLGNIMTSLIIISWCLLTCSLIGFYIKRVIFSRKTDIFIYTSCLSIGLLWFFSMEAKNDRNWDLEVAKVMTYQQDGNTIRLDNVRNFHWRNLRDYDVIWESRYYDLDKIESFDLILSDWGLKKIVHTMVSFGFSNGKRISFSIEIRKEENERFSAIGGFFRQFELGFVAGDELDLLYTRTNIRGEDVYIYPVKLSKKAMQELFLLYIEKGQKLSENPSWYNTLMSNCTTLIFDMMAKIEAIPLDYRGVMSGLLPEYLYDKEVLDNKYSLSQWRDMAHANPKVVGFTNLSEEANATYSQLIRKGFPSSSQ</sequence>
<evidence type="ECO:0000259" key="2">
    <source>
        <dbReference type="Pfam" id="PF13387"/>
    </source>
</evidence>
<keyword evidence="1" id="KW-0812">Transmembrane</keyword>
<evidence type="ECO:0000313" key="3">
    <source>
        <dbReference type="EMBL" id="MDD0823685.1"/>
    </source>
</evidence>
<feature type="transmembrane region" description="Helical" evidence="1">
    <location>
        <begin position="70"/>
        <end position="87"/>
    </location>
</feature>
<evidence type="ECO:0000256" key="1">
    <source>
        <dbReference type="SAM" id="Phobius"/>
    </source>
</evidence>
<feature type="domain" description="Lnb N-terminal periplasmic" evidence="2">
    <location>
        <begin position="132"/>
        <end position="273"/>
    </location>
</feature>
<dbReference type="EMBL" id="JAQSJE010000003">
    <property type="protein sequence ID" value="MDD0823685.1"/>
    <property type="molecule type" value="Genomic_DNA"/>
</dbReference>
<name>A0ABT5MNK6_9PAST</name>
<keyword evidence="1" id="KW-1133">Transmembrane helix</keyword>
<evidence type="ECO:0000313" key="4">
    <source>
        <dbReference type="Proteomes" id="UP001221909"/>
    </source>
</evidence>
<comment type="caution">
    <text evidence="3">The sequence shown here is derived from an EMBL/GenBank/DDBJ whole genome shotgun (WGS) entry which is preliminary data.</text>
</comment>
<keyword evidence="4" id="KW-1185">Reference proteome</keyword>
<feature type="transmembrane region" description="Helical" evidence="1">
    <location>
        <begin position="7"/>
        <end position="32"/>
    </location>
</feature>
<accession>A0ABT5MNK6</accession>
<dbReference type="RefSeq" id="WP_273747926.1">
    <property type="nucleotide sequence ID" value="NZ_JAQSJE010000003.1"/>
</dbReference>
<proteinExistence type="predicted"/>
<gene>
    <name evidence="3" type="ORF">PTQ27_04240</name>
</gene>